<dbReference type="OrthoDB" id="9806525at2"/>
<proteinExistence type="predicted"/>
<dbReference type="PANTHER" id="PTHR43646">
    <property type="entry name" value="GLYCOSYLTRANSFERASE"/>
    <property type="match status" value="1"/>
</dbReference>
<keyword evidence="6" id="KW-1133">Transmembrane helix</keyword>
<evidence type="ECO:0000313" key="8">
    <source>
        <dbReference type="EMBL" id="TWU34172.1"/>
    </source>
</evidence>
<feature type="transmembrane region" description="Helical" evidence="6">
    <location>
        <begin position="337"/>
        <end position="358"/>
    </location>
</feature>
<keyword evidence="9" id="KW-1185">Reference proteome</keyword>
<evidence type="ECO:0000256" key="4">
    <source>
        <dbReference type="ARBA" id="ARBA00022679"/>
    </source>
</evidence>
<dbReference type="GO" id="GO:0016757">
    <property type="term" value="F:glycosyltransferase activity"/>
    <property type="evidence" value="ECO:0007669"/>
    <property type="project" value="UniProtKB-KW"/>
</dbReference>
<accession>A0A5C6DBD5</accession>
<feature type="transmembrane region" description="Helical" evidence="6">
    <location>
        <begin position="302"/>
        <end position="325"/>
    </location>
</feature>
<dbReference type="CDD" id="cd00761">
    <property type="entry name" value="Glyco_tranf_GTA_type"/>
    <property type="match status" value="1"/>
</dbReference>
<comment type="subcellular location">
    <subcellularLocation>
        <location evidence="1">Cell membrane</location>
    </subcellularLocation>
</comment>
<dbReference type="SUPFAM" id="SSF53448">
    <property type="entry name" value="Nucleotide-diphospho-sugar transferases"/>
    <property type="match status" value="1"/>
</dbReference>
<dbReference type="Gene3D" id="3.90.550.10">
    <property type="entry name" value="Spore Coat Polysaccharide Biosynthesis Protein SpsA, Chain A"/>
    <property type="match status" value="1"/>
</dbReference>
<dbReference type="EMBL" id="SJPY01000012">
    <property type="protein sequence ID" value="TWU34172.1"/>
    <property type="molecule type" value="Genomic_DNA"/>
</dbReference>
<keyword evidence="4 8" id="KW-0808">Transferase</keyword>
<keyword evidence="3 8" id="KW-0328">Glycosyltransferase</keyword>
<evidence type="ECO:0000256" key="2">
    <source>
        <dbReference type="ARBA" id="ARBA00022475"/>
    </source>
</evidence>
<reference evidence="8 9" key="1">
    <citation type="submission" date="2019-02" db="EMBL/GenBank/DDBJ databases">
        <title>Deep-cultivation of Planctomycetes and their phenomic and genomic characterization uncovers novel biology.</title>
        <authorList>
            <person name="Wiegand S."/>
            <person name="Jogler M."/>
            <person name="Boedeker C."/>
            <person name="Pinto D."/>
            <person name="Vollmers J."/>
            <person name="Rivas-Marin E."/>
            <person name="Kohn T."/>
            <person name="Peeters S.H."/>
            <person name="Heuer A."/>
            <person name="Rast P."/>
            <person name="Oberbeckmann S."/>
            <person name="Bunk B."/>
            <person name="Jeske O."/>
            <person name="Meyerdierks A."/>
            <person name="Storesund J.E."/>
            <person name="Kallscheuer N."/>
            <person name="Luecker S."/>
            <person name="Lage O.M."/>
            <person name="Pohl T."/>
            <person name="Merkel B.J."/>
            <person name="Hornburger P."/>
            <person name="Mueller R.-W."/>
            <person name="Bruemmer F."/>
            <person name="Labrenz M."/>
            <person name="Spormann A.M."/>
            <person name="Op Den Camp H."/>
            <person name="Overmann J."/>
            <person name="Amann R."/>
            <person name="Jetten M.S.M."/>
            <person name="Mascher T."/>
            <person name="Medema M.H."/>
            <person name="Devos D.P."/>
            <person name="Kaster A.-K."/>
            <person name="Ovreas L."/>
            <person name="Rohde M."/>
            <person name="Galperin M.Y."/>
            <person name="Jogler C."/>
        </authorList>
    </citation>
    <scope>NUCLEOTIDE SEQUENCE [LARGE SCALE GENOMIC DNA]</scope>
    <source>
        <strain evidence="8 9">Q31b</strain>
    </source>
</reference>
<dbReference type="InterPro" id="IPR029044">
    <property type="entry name" value="Nucleotide-diphossugar_trans"/>
</dbReference>
<organism evidence="8 9">
    <name type="scientific">Novipirellula aureliae</name>
    <dbReference type="NCBI Taxonomy" id="2527966"/>
    <lineage>
        <taxon>Bacteria</taxon>
        <taxon>Pseudomonadati</taxon>
        <taxon>Planctomycetota</taxon>
        <taxon>Planctomycetia</taxon>
        <taxon>Pirellulales</taxon>
        <taxon>Pirellulaceae</taxon>
        <taxon>Novipirellula</taxon>
    </lineage>
</organism>
<evidence type="ECO:0000256" key="5">
    <source>
        <dbReference type="ARBA" id="ARBA00023136"/>
    </source>
</evidence>
<dbReference type="Pfam" id="PF00535">
    <property type="entry name" value="Glycos_transf_2"/>
    <property type="match status" value="1"/>
</dbReference>
<evidence type="ECO:0000313" key="9">
    <source>
        <dbReference type="Proteomes" id="UP000315471"/>
    </source>
</evidence>
<feature type="domain" description="Glycosyltransferase 2-like" evidence="7">
    <location>
        <begin position="45"/>
        <end position="166"/>
    </location>
</feature>
<comment type="caution">
    <text evidence="8">The sequence shown here is derived from an EMBL/GenBank/DDBJ whole genome shotgun (WGS) entry which is preliminary data.</text>
</comment>
<keyword evidence="2" id="KW-1003">Cell membrane</keyword>
<keyword evidence="6" id="KW-0812">Transmembrane</keyword>
<sequence length="375" mass="40908">MSMSTLLAIMGLLLSAIPAATFLRNLPLFLFQPCKANHAGNVKVSVLIPARNEEESITECVESVLKSRNVEIEVVVLDDHSADATADRVAEIAASDSRVRCVNGKPLPENWNGKQYACYQLAAEAGFHWLLFLDADVRLSDTAVSNLVQRMQRTNVALLSSFPHQETGTILEKLLIPLMHYVLLGFLPFARMRMSKSPAYAAGCGQLFLTKKGDYKSAGTHEAIRSSRHDGLKLPRIYRKANLATDVIDGSDLARCRMYRSGGEVIRGLLKNATEGIASPVLIVPFSMLFIGANVVPIVALVLAIIAKSTLGIVVATAAVFVSLLPRVMAARSLKQPWIGVVLHSLSIVIFIAIQWIALAQQLIGRRTAWRGRVS</sequence>
<evidence type="ECO:0000256" key="3">
    <source>
        <dbReference type="ARBA" id="ARBA00022676"/>
    </source>
</evidence>
<gene>
    <name evidence="8" type="primary">crtQ_2</name>
    <name evidence="8" type="ORF">Q31b_56430</name>
</gene>
<dbReference type="PANTHER" id="PTHR43646:SF2">
    <property type="entry name" value="GLYCOSYLTRANSFERASE 2-LIKE DOMAIN-CONTAINING PROTEIN"/>
    <property type="match status" value="1"/>
</dbReference>
<dbReference type="Proteomes" id="UP000315471">
    <property type="component" value="Unassembled WGS sequence"/>
</dbReference>
<evidence type="ECO:0000256" key="1">
    <source>
        <dbReference type="ARBA" id="ARBA00004236"/>
    </source>
</evidence>
<dbReference type="AlphaFoldDB" id="A0A5C6DBD5"/>
<dbReference type="InterPro" id="IPR001173">
    <property type="entry name" value="Glyco_trans_2-like"/>
</dbReference>
<dbReference type="EC" id="2.4.1.-" evidence="8"/>
<protein>
    <submittedName>
        <fullName evidence="8">4,4'-diaponeurosporenoate glycosyltransferase</fullName>
        <ecNumber evidence="8">2.4.1.-</ecNumber>
    </submittedName>
</protein>
<keyword evidence="5 6" id="KW-0472">Membrane</keyword>
<evidence type="ECO:0000256" key="6">
    <source>
        <dbReference type="SAM" id="Phobius"/>
    </source>
</evidence>
<name>A0A5C6DBD5_9BACT</name>
<evidence type="ECO:0000259" key="7">
    <source>
        <dbReference type="Pfam" id="PF00535"/>
    </source>
</evidence>
<feature type="transmembrane region" description="Helical" evidence="6">
    <location>
        <begin position="277"/>
        <end position="296"/>
    </location>
</feature>
<dbReference type="GO" id="GO:0005886">
    <property type="term" value="C:plasma membrane"/>
    <property type="evidence" value="ECO:0007669"/>
    <property type="project" value="UniProtKB-SubCell"/>
</dbReference>